<evidence type="ECO:0000256" key="1">
    <source>
        <dbReference type="ARBA" id="ARBA00001933"/>
    </source>
</evidence>
<dbReference type="InterPro" id="IPR001597">
    <property type="entry name" value="ArAA_b-elim_lyase/Thr_aldolase"/>
</dbReference>
<dbReference type="PANTHER" id="PTHR48097">
    <property type="entry name" value="L-THREONINE ALDOLASE-RELATED"/>
    <property type="match status" value="1"/>
</dbReference>
<comment type="similarity">
    <text evidence="2">Belongs to the threonine aldolase family.</text>
</comment>
<feature type="domain" description="Aromatic amino acid beta-eliminating lyase/threonine aldolase" evidence="4">
    <location>
        <begin position="24"/>
        <end position="258"/>
    </location>
</feature>
<dbReference type="Gene3D" id="3.90.1150.10">
    <property type="entry name" value="Aspartate Aminotransferase, domain 1"/>
    <property type="match status" value="1"/>
</dbReference>
<dbReference type="RefSeq" id="WP_074888016.1">
    <property type="nucleotide sequence ID" value="NZ_FOXO01000013.1"/>
</dbReference>
<gene>
    <name evidence="5" type="ORF">SAMN04487928_11398</name>
</gene>
<dbReference type="SUPFAM" id="SSF53383">
    <property type="entry name" value="PLP-dependent transferases"/>
    <property type="match status" value="1"/>
</dbReference>
<dbReference type="AlphaFoldDB" id="A0A1I5UNI6"/>
<accession>A0A1I5UNI6</accession>
<dbReference type="InterPro" id="IPR015421">
    <property type="entry name" value="PyrdxlP-dep_Trfase_major"/>
</dbReference>
<keyword evidence="6" id="KW-1185">Reference proteome</keyword>
<protein>
    <submittedName>
        <fullName evidence="5">L-threonine aldolase</fullName>
    </submittedName>
</protein>
<dbReference type="GO" id="GO:0016829">
    <property type="term" value="F:lyase activity"/>
    <property type="evidence" value="ECO:0007669"/>
    <property type="project" value="InterPro"/>
</dbReference>
<dbReference type="EMBL" id="FOXO01000013">
    <property type="protein sequence ID" value="SFP96769.1"/>
    <property type="molecule type" value="Genomic_DNA"/>
</dbReference>
<reference evidence="6" key="1">
    <citation type="submission" date="2016-10" db="EMBL/GenBank/DDBJ databases">
        <authorList>
            <person name="Varghese N."/>
            <person name="Submissions S."/>
        </authorList>
    </citation>
    <scope>NUCLEOTIDE SEQUENCE [LARGE SCALE GENOMIC DNA]</scope>
    <source>
        <strain evidence="6">P18</strain>
    </source>
</reference>
<proteinExistence type="inferred from homology"/>
<comment type="cofactor">
    <cofactor evidence="1">
        <name>pyridoxal 5'-phosphate</name>
        <dbReference type="ChEBI" id="CHEBI:597326"/>
    </cofactor>
</comment>
<evidence type="ECO:0000313" key="6">
    <source>
        <dbReference type="Proteomes" id="UP000182624"/>
    </source>
</evidence>
<dbReference type="InterPro" id="IPR015422">
    <property type="entry name" value="PyrdxlP-dep_Trfase_small"/>
</dbReference>
<dbReference type="Proteomes" id="UP000182624">
    <property type="component" value="Unassembled WGS sequence"/>
</dbReference>
<evidence type="ECO:0000256" key="2">
    <source>
        <dbReference type="ARBA" id="ARBA00006966"/>
    </source>
</evidence>
<dbReference type="GO" id="GO:0006520">
    <property type="term" value="P:amino acid metabolic process"/>
    <property type="evidence" value="ECO:0007669"/>
    <property type="project" value="InterPro"/>
</dbReference>
<dbReference type="Pfam" id="PF01212">
    <property type="entry name" value="Beta_elim_lyase"/>
    <property type="match status" value="1"/>
</dbReference>
<name>A0A1I5UNI6_9FIRM</name>
<evidence type="ECO:0000313" key="5">
    <source>
        <dbReference type="EMBL" id="SFP96769.1"/>
    </source>
</evidence>
<sequence>MKDRISFSSDYTKGAHPLILQRLQETNFEQITGYGTDDYCKSAADKIKKNCNAKDADVFFLVGGTQTNQTVIDMLLEPYEGVVAAQTGHVAAHEAGAIEFSGHKVLTLPSFNEEPQFTDKEKPCYSDQVGKIKGADLKKLIDDFYSDDNHEHLVFPGAVYISHPTEYGTLYSKAELEEISGICREYKIPLFLDGARLGYGLMSKRTDVTIEDIARLVDVFYVGGTKVGALFGEAVVFTKGVPVKHPVPVIKQHGALLAKGWLLGLQFDTLFTDDLYMKISRNAIEMAELLRNKLIERGYQIYIDSPTNQQFVVMEDNRLKELSEHVVYGFWEKFDDTHTVVRFATDWATTKEDIDTLLQYL</sequence>
<dbReference type="Gene3D" id="3.40.640.10">
    <property type="entry name" value="Type I PLP-dependent aspartate aminotransferase-like (Major domain)"/>
    <property type="match status" value="1"/>
</dbReference>
<evidence type="ECO:0000259" key="4">
    <source>
        <dbReference type="Pfam" id="PF01212"/>
    </source>
</evidence>
<evidence type="ECO:0000256" key="3">
    <source>
        <dbReference type="ARBA" id="ARBA00022898"/>
    </source>
</evidence>
<dbReference type="OrthoDB" id="9774495at2"/>
<keyword evidence="3" id="KW-0663">Pyridoxal phosphate</keyword>
<dbReference type="InterPro" id="IPR015424">
    <property type="entry name" value="PyrdxlP-dep_Trfase"/>
</dbReference>
<dbReference type="PANTHER" id="PTHR48097:SF5">
    <property type="entry name" value="LOW SPECIFICITY L-THREONINE ALDOLASE"/>
    <property type="match status" value="1"/>
</dbReference>
<organism evidence="5 6">
    <name type="scientific">Butyrivibrio proteoclasticus</name>
    <dbReference type="NCBI Taxonomy" id="43305"/>
    <lineage>
        <taxon>Bacteria</taxon>
        <taxon>Bacillati</taxon>
        <taxon>Bacillota</taxon>
        <taxon>Clostridia</taxon>
        <taxon>Lachnospirales</taxon>
        <taxon>Lachnospiraceae</taxon>
        <taxon>Butyrivibrio</taxon>
    </lineage>
</organism>